<dbReference type="STRING" id="4081.A0A3Q7FC51"/>
<keyword evidence="3 7" id="KW-0808">Transferase</keyword>
<comment type="similarity">
    <text evidence="1 7">Belongs to the adenylate kinase family.</text>
</comment>
<dbReference type="GO" id="GO:0004017">
    <property type="term" value="F:AMP kinase activity"/>
    <property type="evidence" value="ECO:0000318"/>
    <property type="project" value="GO_Central"/>
</dbReference>
<proteinExistence type="inferred from homology"/>
<dbReference type="AlphaFoldDB" id="A0A3Q7FC51"/>
<dbReference type="GO" id="GO:0005739">
    <property type="term" value="C:mitochondrion"/>
    <property type="evidence" value="ECO:0000318"/>
    <property type="project" value="GO_Central"/>
</dbReference>
<keyword evidence="9" id="KW-1185">Reference proteome</keyword>
<accession>A0A3Q7FC51</accession>
<dbReference type="GO" id="GO:0005737">
    <property type="term" value="C:cytoplasm"/>
    <property type="evidence" value="ECO:0000318"/>
    <property type="project" value="GO_Central"/>
</dbReference>
<dbReference type="Gene3D" id="3.40.50.300">
    <property type="entry name" value="P-loop containing nucleotide triphosphate hydrolases"/>
    <property type="match status" value="1"/>
</dbReference>
<dbReference type="InterPro" id="IPR000850">
    <property type="entry name" value="Adenylat/UMP-CMP_kin"/>
</dbReference>
<gene>
    <name evidence="8" type="primary">LOC101246297</name>
</gene>
<protein>
    <recommendedName>
        <fullName evidence="2">adenylate kinase</fullName>
        <ecNumber evidence="2">2.7.4.3</ecNumber>
    </recommendedName>
    <alternativeName>
        <fullName evidence="6">ATP:AMP phosphotransferase</fullName>
    </alternativeName>
</protein>
<dbReference type="OrthoDB" id="439792at2759"/>
<sequence>MAMLSFLGVSARTFLRAASSKSVRAYGSAVAAHFDYDNEEDMEEPSGSVPRRGVQWLIMGHPMTQRHVYAQWLSKLMDVPYISMGSLVPQQLNPHYNKISSVVNEGKHVPEEVIFGLLSKRLEEGHCRGENGFILDGIPRTMLQAEILDKVVDIDLVLNLKCSVSKNDRSNGIYSTEDQLLKRGNLMSSRVMDGGAWKEKQYDHDEQIKPLEEYYRKQKKLLNYQVAGGPAETWQGLLAALQLQHMMSAVGSTQLTAGC</sequence>
<keyword evidence="4" id="KW-0547">Nucleotide-binding</keyword>
<dbReference type="FunCoup" id="A0A3Q7FC51">
    <property type="interactions" value="473"/>
</dbReference>
<reference evidence="8" key="2">
    <citation type="submission" date="2019-01" db="UniProtKB">
        <authorList>
            <consortium name="EnsemblPlants"/>
        </authorList>
    </citation>
    <scope>IDENTIFICATION</scope>
    <source>
        <strain evidence="8">cv. Heinz 1706</strain>
    </source>
</reference>
<dbReference type="SMR" id="A0A3Q7FC51"/>
<evidence type="ECO:0000313" key="9">
    <source>
        <dbReference type="Proteomes" id="UP000004994"/>
    </source>
</evidence>
<dbReference type="InParanoid" id="A0A3Q7FC51"/>
<evidence type="ECO:0000256" key="2">
    <source>
        <dbReference type="ARBA" id="ARBA00012955"/>
    </source>
</evidence>
<evidence type="ECO:0000313" key="8">
    <source>
        <dbReference type="EnsemblPlants" id="Solyc02g093990.3.1"/>
    </source>
</evidence>
<dbReference type="SUPFAM" id="SSF52540">
    <property type="entry name" value="P-loop containing nucleoside triphosphate hydrolases"/>
    <property type="match status" value="1"/>
</dbReference>
<keyword evidence="5 7" id="KW-0418">Kinase</keyword>
<dbReference type="InterPro" id="IPR033690">
    <property type="entry name" value="Adenylat_kinase_CS"/>
</dbReference>
<dbReference type="PROSITE" id="PS00113">
    <property type="entry name" value="ADENYLATE_KINASE"/>
    <property type="match status" value="1"/>
</dbReference>
<reference evidence="8" key="1">
    <citation type="journal article" date="2012" name="Nature">
        <title>The tomato genome sequence provides insights into fleshy fruit evolution.</title>
        <authorList>
            <consortium name="Tomato Genome Consortium"/>
        </authorList>
    </citation>
    <scope>NUCLEOTIDE SEQUENCE [LARGE SCALE GENOMIC DNA]</scope>
    <source>
        <strain evidence="8">cv. Heinz 1706</strain>
    </source>
</reference>
<dbReference type="PaxDb" id="4081-Solyc02g093990.2.1"/>
<evidence type="ECO:0000256" key="4">
    <source>
        <dbReference type="ARBA" id="ARBA00022741"/>
    </source>
</evidence>
<evidence type="ECO:0000256" key="1">
    <source>
        <dbReference type="ARBA" id="ARBA00007220"/>
    </source>
</evidence>
<dbReference type="InterPro" id="IPR027417">
    <property type="entry name" value="P-loop_NTPase"/>
</dbReference>
<dbReference type="GO" id="GO:0005524">
    <property type="term" value="F:ATP binding"/>
    <property type="evidence" value="ECO:0007669"/>
    <property type="project" value="InterPro"/>
</dbReference>
<dbReference type="PANTHER" id="PTHR23359">
    <property type="entry name" value="NUCLEOTIDE KINASE"/>
    <property type="match status" value="1"/>
</dbReference>
<evidence type="ECO:0000256" key="6">
    <source>
        <dbReference type="ARBA" id="ARBA00031517"/>
    </source>
</evidence>
<dbReference type="Proteomes" id="UP000004994">
    <property type="component" value="Chromosome 2"/>
</dbReference>
<evidence type="ECO:0000256" key="3">
    <source>
        <dbReference type="ARBA" id="ARBA00022679"/>
    </source>
</evidence>
<dbReference type="GeneID" id="101246297"/>
<evidence type="ECO:0000256" key="5">
    <source>
        <dbReference type="ARBA" id="ARBA00022777"/>
    </source>
</evidence>
<organism evidence="8">
    <name type="scientific">Solanum lycopersicum</name>
    <name type="common">Tomato</name>
    <name type="synonym">Lycopersicon esculentum</name>
    <dbReference type="NCBI Taxonomy" id="4081"/>
    <lineage>
        <taxon>Eukaryota</taxon>
        <taxon>Viridiplantae</taxon>
        <taxon>Streptophyta</taxon>
        <taxon>Embryophyta</taxon>
        <taxon>Tracheophyta</taxon>
        <taxon>Spermatophyta</taxon>
        <taxon>Magnoliopsida</taxon>
        <taxon>eudicotyledons</taxon>
        <taxon>Gunneridae</taxon>
        <taxon>Pentapetalae</taxon>
        <taxon>asterids</taxon>
        <taxon>lamiids</taxon>
        <taxon>Solanales</taxon>
        <taxon>Solanaceae</taxon>
        <taxon>Solanoideae</taxon>
        <taxon>Solaneae</taxon>
        <taxon>Solanum</taxon>
        <taxon>Solanum subgen. Lycopersicon</taxon>
    </lineage>
</organism>
<dbReference type="OMA" id="CSEEYMK"/>
<dbReference type="EnsemblPlants" id="Solyc02g093990.3.1">
    <property type="protein sequence ID" value="Solyc02g093990.3.1"/>
    <property type="gene ID" value="Solyc02g093990.3"/>
</dbReference>
<dbReference type="Pfam" id="PF00406">
    <property type="entry name" value="ADK"/>
    <property type="match status" value="1"/>
</dbReference>
<dbReference type="Gramene" id="Solyc02g093990.3.1">
    <property type="protein sequence ID" value="Solyc02g093990.3.1"/>
    <property type="gene ID" value="Solyc02g093990.3"/>
</dbReference>
<dbReference type="CDD" id="cd01428">
    <property type="entry name" value="ADK"/>
    <property type="match status" value="1"/>
</dbReference>
<dbReference type="PRINTS" id="PR00094">
    <property type="entry name" value="ADENYLTKNASE"/>
</dbReference>
<evidence type="ECO:0000256" key="7">
    <source>
        <dbReference type="RuleBase" id="RU003330"/>
    </source>
</evidence>
<dbReference type="EC" id="2.7.4.3" evidence="2"/>
<name>A0A3Q7FC51_SOLLC</name>
<dbReference type="KEGG" id="sly:101246297"/>
<dbReference type="RefSeq" id="XP_004231791.1">
    <property type="nucleotide sequence ID" value="XM_004231743.5"/>
</dbReference>